<organism evidence="2 3">
    <name type="scientific">Gulosibacter faecalis</name>
    <dbReference type="NCBI Taxonomy" id="272240"/>
    <lineage>
        <taxon>Bacteria</taxon>
        <taxon>Bacillati</taxon>
        <taxon>Actinomycetota</taxon>
        <taxon>Actinomycetes</taxon>
        <taxon>Micrococcales</taxon>
        <taxon>Microbacteriaceae</taxon>
        <taxon>Gulosibacter</taxon>
    </lineage>
</organism>
<dbReference type="HAMAP" id="MF_00386">
    <property type="entry name" value="UPF0161_YidD"/>
    <property type="match status" value="1"/>
</dbReference>
<comment type="similarity">
    <text evidence="1">Belongs to the UPF0161 family.</text>
</comment>
<dbReference type="InterPro" id="IPR002696">
    <property type="entry name" value="Membr_insert_effic_factor_YidD"/>
</dbReference>
<evidence type="ECO:0000313" key="2">
    <source>
        <dbReference type="EMBL" id="MFD2757545.1"/>
    </source>
</evidence>
<keyword evidence="1" id="KW-1003">Cell membrane</keyword>
<dbReference type="RefSeq" id="WP_019618090.1">
    <property type="nucleotide sequence ID" value="NZ_JBHUNE010000003.1"/>
</dbReference>
<dbReference type="PANTHER" id="PTHR33383">
    <property type="entry name" value="MEMBRANE PROTEIN INSERTION EFFICIENCY FACTOR-RELATED"/>
    <property type="match status" value="1"/>
</dbReference>
<keyword evidence="1" id="KW-0472">Membrane</keyword>
<dbReference type="SMART" id="SM01234">
    <property type="entry name" value="Haemolytic"/>
    <property type="match status" value="1"/>
</dbReference>
<dbReference type="Pfam" id="PF01809">
    <property type="entry name" value="YidD"/>
    <property type="match status" value="1"/>
</dbReference>
<accession>A0ABW5UVV0</accession>
<keyword evidence="3" id="KW-1185">Reference proteome</keyword>
<dbReference type="EMBL" id="JBHUNE010000003">
    <property type="protein sequence ID" value="MFD2757545.1"/>
    <property type="molecule type" value="Genomic_DNA"/>
</dbReference>
<reference evidence="3" key="1">
    <citation type="journal article" date="2019" name="Int. J. Syst. Evol. Microbiol.">
        <title>The Global Catalogue of Microorganisms (GCM) 10K type strain sequencing project: providing services to taxonomists for standard genome sequencing and annotation.</title>
        <authorList>
            <consortium name="The Broad Institute Genomics Platform"/>
            <consortium name="The Broad Institute Genome Sequencing Center for Infectious Disease"/>
            <person name="Wu L."/>
            <person name="Ma J."/>
        </authorList>
    </citation>
    <scope>NUCLEOTIDE SEQUENCE [LARGE SCALE GENOMIC DNA]</scope>
    <source>
        <strain evidence="3">TISTR 1514</strain>
    </source>
</reference>
<dbReference type="PANTHER" id="PTHR33383:SF1">
    <property type="entry name" value="MEMBRANE PROTEIN INSERTION EFFICIENCY FACTOR-RELATED"/>
    <property type="match status" value="1"/>
</dbReference>
<evidence type="ECO:0000256" key="1">
    <source>
        <dbReference type="HAMAP-Rule" id="MF_00386"/>
    </source>
</evidence>
<proteinExistence type="inferred from homology"/>
<dbReference type="NCBIfam" id="TIGR00278">
    <property type="entry name" value="membrane protein insertion efficiency factor YidD"/>
    <property type="match status" value="1"/>
</dbReference>
<protein>
    <recommendedName>
        <fullName evidence="1">Putative membrane protein insertion efficiency factor</fullName>
    </recommendedName>
</protein>
<comment type="subcellular location">
    <subcellularLocation>
        <location evidence="1">Cell membrane</location>
        <topology evidence="1">Peripheral membrane protein</topology>
        <orientation evidence="1">Cytoplasmic side</orientation>
    </subcellularLocation>
</comment>
<name>A0ABW5UVV0_9MICO</name>
<dbReference type="Proteomes" id="UP001597492">
    <property type="component" value="Unassembled WGS sequence"/>
</dbReference>
<comment type="function">
    <text evidence="1">Could be involved in insertion of integral membrane proteins into the membrane.</text>
</comment>
<gene>
    <name evidence="2" type="primary">yidD</name>
    <name evidence="2" type="ORF">ACFSW7_04025</name>
</gene>
<evidence type="ECO:0000313" key="3">
    <source>
        <dbReference type="Proteomes" id="UP001597492"/>
    </source>
</evidence>
<sequence>MLRILHTITLVPRNLGIVLLLLYRRIISPIYGDVCRYYPTCSAYGLEAVQVYGLVRGSYLAARRIMRCHPWAKPDFDYVPEPKRPFPIRRTKLGFVVSDMQMKGEDAR</sequence>
<comment type="caution">
    <text evidence="2">The sequence shown here is derived from an EMBL/GenBank/DDBJ whole genome shotgun (WGS) entry which is preliminary data.</text>
</comment>